<evidence type="ECO:0000313" key="2">
    <source>
        <dbReference type="Proteomes" id="UP001153678"/>
    </source>
</evidence>
<reference evidence="1" key="1">
    <citation type="submission" date="2022-08" db="EMBL/GenBank/DDBJ databases">
        <authorList>
            <person name="Kallberg Y."/>
            <person name="Tangrot J."/>
            <person name="Rosling A."/>
        </authorList>
    </citation>
    <scope>NUCLEOTIDE SEQUENCE</scope>
    <source>
        <strain evidence="1">Wild A</strain>
    </source>
</reference>
<dbReference type="AlphaFoldDB" id="A0A9W4WT86"/>
<keyword evidence="2" id="KW-1185">Reference proteome</keyword>
<name>A0A9W4WT86_9GLOM</name>
<accession>A0A9W4WT86</accession>
<evidence type="ECO:0000313" key="1">
    <source>
        <dbReference type="EMBL" id="CAI2170434.1"/>
    </source>
</evidence>
<dbReference type="Proteomes" id="UP001153678">
    <property type="component" value="Unassembled WGS sequence"/>
</dbReference>
<comment type="caution">
    <text evidence="1">The sequence shown here is derived from an EMBL/GenBank/DDBJ whole genome shotgun (WGS) entry which is preliminary data.</text>
</comment>
<organism evidence="1 2">
    <name type="scientific">Funneliformis geosporum</name>
    <dbReference type="NCBI Taxonomy" id="1117311"/>
    <lineage>
        <taxon>Eukaryota</taxon>
        <taxon>Fungi</taxon>
        <taxon>Fungi incertae sedis</taxon>
        <taxon>Mucoromycota</taxon>
        <taxon>Glomeromycotina</taxon>
        <taxon>Glomeromycetes</taxon>
        <taxon>Glomerales</taxon>
        <taxon>Glomeraceae</taxon>
        <taxon>Funneliformis</taxon>
    </lineage>
</organism>
<sequence>MAERMISDFVEPFRDHGNMVPFGKKDGPTQFPTNPGYYDVGCLHPLDLRPSTLQEENGGRTSRIYEESGTLGKGNNKYATKLKFAVNIKGKVSEMYIQCVNPPMNVESTKSRVNNMKTLKWASKVENFLTKKQQCMYRHQLGNCSEAVSCEAWSGRPKSRQKNVDLYTRTLFLKNLTILDPFADDIGGNEIDIASVAGFGFNHIIVIGEFRYGMTFLDFPKHYKEDGELAWYEKNGIVYEYIMKPQRISTLSLLPKREKRERTRRKTNNQYG</sequence>
<proteinExistence type="predicted"/>
<dbReference type="EMBL" id="CAMKVN010000699">
    <property type="protein sequence ID" value="CAI2170434.1"/>
    <property type="molecule type" value="Genomic_DNA"/>
</dbReference>
<gene>
    <name evidence="1" type="ORF">FWILDA_LOCUS4581</name>
</gene>
<protein>
    <submittedName>
        <fullName evidence="1">17209_t:CDS:1</fullName>
    </submittedName>
</protein>